<dbReference type="InterPro" id="IPR043502">
    <property type="entry name" value="DNA/RNA_pol_sf"/>
</dbReference>
<evidence type="ECO:0000256" key="5">
    <source>
        <dbReference type="ARBA" id="ARBA00022801"/>
    </source>
</evidence>
<dbReference type="GO" id="GO:0004519">
    <property type="term" value="F:endonuclease activity"/>
    <property type="evidence" value="ECO:0007669"/>
    <property type="project" value="UniProtKB-KW"/>
</dbReference>
<dbReference type="Pfam" id="PF17917">
    <property type="entry name" value="RT_RNaseH"/>
    <property type="match status" value="1"/>
</dbReference>
<dbReference type="Proteomes" id="UP000504606">
    <property type="component" value="Unplaced"/>
</dbReference>
<evidence type="ECO:0000256" key="6">
    <source>
        <dbReference type="ARBA" id="ARBA00022918"/>
    </source>
</evidence>
<reference evidence="9" key="1">
    <citation type="submission" date="2025-08" db="UniProtKB">
        <authorList>
            <consortium name="RefSeq"/>
        </authorList>
    </citation>
    <scope>IDENTIFICATION</scope>
    <source>
        <tissue evidence="9">Whole organism</tissue>
    </source>
</reference>
<evidence type="ECO:0000259" key="7">
    <source>
        <dbReference type="Pfam" id="PF17917"/>
    </source>
</evidence>
<evidence type="ECO:0000256" key="4">
    <source>
        <dbReference type="ARBA" id="ARBA00022759"/>
    </source>
</evidence>
<keyword evidence="4" id="KW-0255">Endonuclease</keyword>
<keyword evidence="1" id="KW-0808">Transferase</keyword>
<dbReference type="KEGG" id="foc:127751723"/>
<sequence>MVSQTLTENRVLKTTKAFAVIFAVTKLYKYLWGRTFVIATDNSAIQRILTPEKGLPLRANHRLQHWATILQGFNYHIEHRKASLMSVPDALPHLPSPVNLKLISPLIKPPITVDEVSEHSLKDPTLLKVFDLTYHGWPEHNPFPDHSELTSYFKLRDEISIQQKCLMMGNRVIVPPSLRGQALTILHMGHPGILISKLL</sequence>
<protein>
    <submittedName>
        <fullName evidence="9">Uncharacterized protein LOC127751723</fullName>
    </submittedName>
</protein>
<dbReference type="PANTHER" id="PTHR37984:SF5">
    <property type="entry name" value="PROTEIN NYNRIN-LIKE"/>
    <property type="match status" value="1"/>
</dbReference>
<dbReference type="GO" id="GO:0003964">
    <property type="term" value="F:RNA-directed DNA polymerase activity"/>
    <property type="evidence" value="ECO:0007669"/>
    <property type="project" value="UniProtKB-KW"/>
</dbReference>
<keyword evidence="3" id="KW-0540">Nuclease</keyword>
<keyword evidence="2" id="KW-0548">Nucleotidyltransferase</keyword>
<dbReference type="GO" id="GO:0016787">
    <property type="term" value="F:hydrolase activity"/>
    <property type="evidence" value="ECO:0007669"/>
    <property type="project" value="UniProtKB-KW"/>
</dbReference>
<evidence type="ECO:0000313" key="9">
    <source>
        <dbReference type="RefSeq" id="XP_052131667.1"/>
    </source>
</evidence>
<name>A0A9C6XUT5_FRAOC</name>
<dbReference type="AlphaFoldDB" id="A0A9C6XUT5"/>
<dbReference type="InterPro" id="IPR050951">
    <property type="entry name" value="Retrovirus_Pol_polyprotein"/>
</dbReference>
<dbReference type="OrthoDB" id="8033509at2759"/>
<gene>
    <name evidence="9" type="primary">LOC127751723</name>
</gene>
<dbReference type="RefSeq" id="XP_052131667.1">
    <property type="nucleotide sequence ID" value="XM_052275707.1"/>
</dbReference>
<dbReference type="InterPro" id="IPR041373">
    <property type="entry name" value="RT_RNaseH"/>
</dbReference>
<dbReference type="SUPFAM" id="SSF56672">
    <property type="entry name" value="DNA/RNA polymerases"/>
    <property type="match status" value="1"/>
</dbReference>
<proteinExistence type="predicted"/>
<feature type="domain" description="Reverse transcriptase RNase H-like" evidence="7">
    <location>
        <begin position="15"/>
        <end position="73"/>
    </location>
</feature>
<keyword evidence="6" id="KW-0695">RNA-directed DNA polymerase</keyword>
<keyword evidence="5" id="KW-0378">Hydrolase</keyword>
<accession>A0A9C6XUT5</accession>
<organism evidence="8 9">
    <name type="scientific">Frankliniella occidentalis</name>
    <name type="common">Western flower thrips</name>
    <name type="synonym">Euthrips occidentalis</name>
    <dbReference type="NCBI Taxonomy" id="133901"/>
    <lineage>
        <taxon>Eukaryota</taxon>
        <taxon>Metazoa</taxon>
        <taxon>Ecdysozoa</taxon>
        <taxon>Arthropoda</taxon>
        <taxon>Hexapoda</taxon>
        <taxon>Insecta</taxon>
        <taxon>Pterygota</taxon>
        <taxon>Neoptera</taxon>
        <taxon>Paraneoptera</taxon>
        <taxon>Thysanoptera</taxon>
        <taxon>Terebrantia</taxon>
        <taxon>Thripoidea</taxon>
        <taxon>Thripidae</taxon>
        <taxon>Frankliniella</taxon>
    </lineage>
</organism>
<dbReference type="GeneID" id="127751723"/>
<evidence type="ECO:0000256" key="2">
    <source>
        <dbReference type="ARBA" id="ARBA00022695"/>
    </source>
</evidence>
<evidence type="ECO:0000256" key="1">
    <source>
        <dbReference type="ARBA" id="ARBA00022679"/>
    </source>
</evidence>
<dbReference type="PANTHER" id="PTHR37984">
    <property type="entry name" value="PROTEIN CBG26694"/>
    <property type="match status" value="1"/>
</dbReference>
<keyword evidence="8" id="KW-1185">Reference proteome</keyword>
<evidence type="ECO:0000313" key="8">
    <source>
        <dbReference type="Proteomes" id="UP000504606"/>
    </source>
</evidence>
<feature type="non-terminal residue" evidence="9">
    <location>
        <position position="199"/>
    </location>
</feature>
<evidence type="ECO:0000256" key="3">
    <source>
        <dbReference type="ARBA" id="ARBA00022722"/>
    </source>
</evidence>